<gene>
    <name evidence="4" type="ORF">SEMRO_532_G161530.1</name>
</gene>
<evidence type="ECO:0000313" key="4">
    <source>
        <dbReference type="EMBL" id="CAB9512368.1"/>
    </source>
</evidence>
<evidence type="ECO:0000256" key="1">
    <source>
        <dbReference type="ARBA" id="ARBA00022614"/>
    </source>
</evidence>
<dbReference type="FunFam" id="3.80.10.10:FF:000041">
    <property type="entry name" value="LRR receptor-like serine/threonine-protein kinase ERECTA"/>
    <property type="match status" value="1"/>
</dbReference>
<dbReference type="Gene3D" id="3.80.10.10">
    <property type="entry name" value="Ribonuclease Inhibitor"/>
    <property type="match status" value="2"/>
</dbReference>
<feature type="compositionally biased region" description="Low complexity" evidence="3">
    <location>
        <begin position="242"/>
        <end position="263"/>
    </location>
</feature>
<feature type="compositionally biased region" description="Polar residues" evidence="3">
    <location>
        <begin position="32"/>
        <end position="53"/>
    </location>
</feature>
<feature type="compositionally biased region" description="Polar residues" evidence="3">
    <location>
        <begin position="61"/>
        <end position="73"/>
    </location>
</feature>
<protein>
    <submittedName>
        <fullName evidence="4">LRR receptor-like serine threonine-protein kinase</fullName>
    </submittedName>
</protein>
<dbReference type="Proteomes" id="UP001153069">
    <property type="component" value="Unassembled WGS sequence"/>
</dbReference>
<dbReference type="InterPro" id="IPR001611">
    <property type="entry name" value="Leu-rich_rpt"/>
</dbReference>
<keyword evidence="1" id="KW-0433">Leucine-rich repeat</keyword>
<reference evidence="4" key="1">
    <citation type="submission" date="2020-06" db="EMBL/GenBank/DDBJ databases">
        <authorList>
            <consortium name="Plant Systems Biology data submission"/>
        </authorList>
    </citation>
    <scope>NUCLEOTIDE SEQUENCE</scope>
    <source>
        <strain evidence="4">D6</strain>
    </source>
</reference>
<keyword evidence="4" id="KW-0808">Transferase</keyword>
<comment type="caution">
    <text evidence="4">The sequence shown here is derived from an EMBL/GenBank/DDBJ whole genome shotgun (WGS) entry which is preliminary data.</text>
</comment>
<feature type="region of interest" description="Disordered" evidence="3">
    <location>
        <begin position="1"/>
        <end position="73"/>
    </location>
</feature>
<keyword evidence="5" id="KW-1185">Reference proteome</keyword>
<sequence length="793" mass="85148">MSDASSEDIQDPTAPAEEQEEPQAQAGVDQASGPTNTLSSTGSTTANNINTSDAAAEIPPLNTSDDVPTKAENSQQRLQFFNKKEADNDDAYFNNPEIFQNFEEMLEAKSHERAMRVATTSDDARSANAAIFEEMVAAKAGERGAMITTGAMRDTTTTSKAGKEQVPTAATNNITKSIASANIGRLPDVIMTDMQPLSLGQNSMDPVAPTSELVRHGQARQRQQLPPGAYPHGGRQTSSAATTITNGSTHSNNNNNNGSIHNGEVTDPEIEPPLLEATLVGSVPFEMDEQSIPQAQILAPKSLMGQWMESTSTQAKLICVLITVAVLGLIITGLVCGTSNVCSGNDNDDDDGPTTKAVWVNDLPDSTIQSLQDPGSSQSQAYQWMMTGYSEQRLEEFPDWRREQIFAIGCFYYSFDGSTDPDLLRDKDFFNTSLQECQDWNGTHIKLGCTDEGQLTSFKLTAVPVEVVGTIPPEVLLLDQLDTLAITEVKLIGKLTSIIPTELELHPSLKNLDLSYNQISGTIPEYLSQKTQLETIILHQNKLGGTVPAQLLYGIPNLIRLHISTNQLVGSIPKPPPILPSFSSLANDTYGYAPLQSLELATNALTGTIPTELSDFRNLQILFLSTNDLTGPFPSELGLLSKLERLRLHSNDITGVLPTELGLMTRMTHLSFSKMRLTGTMPSELALMRHLRFLNLGGNRNMKGTIPSEMGLLTELTSLIVGGGMTGSVPESICQLTLPRADGGKPLSLKIACNTMDECPSGCECQCGAERSGAGGGDDGDGHCTTGGGPRAC</sequence>
<evidence type="ECO:0000313" key="5">
    <source>
        <dbReference type="Proteomes" id="UP001153069"/>
    </source>
</evidence>
<dbReference type="GO" id="GO:0016301">
    <property type="term" value="F:kinase activity"/>
    <property type="evidence" value="ECO:0007669"/>
    <property type="project" value="UniProtKB-KW"/>
</dbReference>
<dbReference type="EMBL" id="CAICTM010000531">
    <property type="protein sequence ID" value="CAB9512368.1"/>
    <property type="molecule type" value="Genomic_DNA"/>
</dbReference>
<evidence type="ECO:0000256" key="2">
    <source>
        <dbReference type="ARBA" id="ARBA00022737"/>
    </source>
</evidence>
<organism evidence="4 5">
    <name type="scientific">Seminavis robusta</name>
    <dbReference type="NCBI Taxonomy" id="568900"/>
    <lineage>
        <taxon>Eukaryota</taxon>
        <taxon>Sar</taxon>
        <taxon>Stramenopiles</taxon>
        <taxon>Ochrophyta</taxon>
        <taxon>Bacillariophyta</taxon>
        <taxon>Bacillariophyceae</taxon>
        <taxon>Bacillariophycidae</taxon>
        <taxon>Naviculales</taxon>
        <taxon>Naviculaceae</taxon>
        <taxon>Seminavis</taxon>
    </lineage>
</organism>
<feature type="compositionally biased region" description="Acidic residues" evidence="3">
    <location>
        <begin position="1"/>
        <end position="10"/>
    </location>
</feature>
<dbReference type="Pfam" id="PF00560">
    <property type="entry name" value="LRR_1"/>
    <property type="match status" value="2"/>
</dbReference>
<evidence type="ECO:0000256" key="3">
    <source>
        <dbReference type="SAM" id="MobiDB-lite"/>
    </source>
</evidence>
<feature type="region of interest" description="Disordered" evidence="3">
    <location>
        <begin position="216"/>
        <end position="268"/>
    </location>
</feature>
<proteinExistence type="predicted"/>
<dbReference type="OrthoDB" id="1055097at2759"/>
<dbReference type="PANTHER" id="PTHR46662:SF104">
    <property type="entry name" value="GPI-ANCHORED ADHESIN-LIKE PROTEIN PGA55-RELATED"/>
    <property type="match status" value="1"/>
</dbReference>
<keyword evidence="4" id="KW-0418">Kinase</keyword>
<dbReference type="AlphaFoldDB" id="A0A9N8HJ32"/>
<dbReference type="InterPro" id="IPR032675">
    <property type="entry name" value="LRR_dom_sf"/>
</dbReference>
<keyword evidence="2" id="KW-0677">Repeat</keyword>
<dbReference type="PANTHER" id="PTHR46662">
    <property type="entry name" value="DI-GLUCOSE BINDING PROTEIN WITH LEUCINE-RICH REPEAT DOMAIN-CONTAINING PROTEIN"/>
    <property type="match status" value="1"/>
</dbReference>
<keyword evidence="4" id="KW-0675">Receptor</keyword>
<dbReference type="PROSITE" id="PS51450">
    <property type="entry name" value="LRR"/>
    <property type="match status" value="1"/>
</dbReference>
<name>A0A9N8HJ32_9STRA</name>
<accession>A0A9N8HJ32</accession>
<dbReference type="SUPFAM" id="SSF52058">
    <property type="entry name" value="L domain-like"/>
    <property type="match status" value="1"/>
</dbReference>